<proteinExistence type="inferred from homology"/>
<keyword evidence="3" id="KW-0288">FMN</keyword>
<dbReference type="InterPro" id="IPR002563">
    <property type="entry name" value="Flavin_Rdtase-like_dom"/>
</dbReference>
<comment type="cofactor">
    <cofactor evidence="1">
        <name>FMN</name>
        <dbReference type="ChEBI" id="CHEBI:58210"/>
    </cofactor>
</comment>
<dbReference type="InterPro" id="IPR012349">
    <property type="entry name" value="Split_barrel_FMN-bd"/>
</dbReference>
<organism evidence="6">
    <name type="scientific">candidate division TA06 bacterium ADurb.Bin131</name>
    <dbReference type="NCBI Taxonomy" id="1852827"/>
    <lineage>
        <taxon>Bacteria</taxon>
        <taxon>Bacteria division TA06</taxon>
    </lineage>
</organism>
<dbReference type="PANTHER" id="PTHR33798">
    <property type="entry name" value="FLAVOPROTEIN OXYGENASE"/>
    <property type="match status" value="1"/>
</dbReference>
<sequence>MAKKYIERGLTNLVRARPVIIVVTLHPDETVNAGTFGSYTNVSGSEIGIAIGKPSHTYKNIKRTGELTINVVTKPIASAAEICGQDLPENESEIKKACLNCEPSKKVSPPIIKESVANLECIFVKETEINYHSFVIVQCIAGHIEENYIAKDGGLDVVKAQAIFNIGYPEPIYAILSNPFRVKT</sequence>
<reference evidence="6" key="1">
    <citation type="submission" date="2017-02" db="EMBL/GenBank/DDBJ databases">
        <title>Delving into the versatile metabolic prowess of the omnipresent phylum Bacteroidetes.</title>
        <authorList>
            <person name="Nobu M.K."/>
            <person name="Mei R."/>
            <person name="Narihiro T."/>
            <person name="Kuroda K."/>
            <person name="Liu W.-T."/>
        </authorList>
    </citation>
    <scope>NUCLEOTIDE SEQUENCE</scope>
    <source>
        <strain evidence="6">ADurb.Bin131</strain>
    </source>
</reference>
<evidence type="ECO:0000256" key="4">
    <source>
        <dbReference type="ARBA" id="ARBA00038054"/>
    </source>
</evidence>
<dbReference type="SMART" id="SM00903">
    <property type="entry name" value="Flavin_Reduct"/>
    <property type="match status" value="1"/>
</dbReference>
<comment type="similarity">
    <text evidence="4">Belongs to the flavoredoxin family.</text>
</comment>
<gene>
    <name evidence="6" type="ORF">BWX89_00168</name>
</gene>
<evidence type="ECO:0000256" key="1">
    <source>
        <dbReference type="ARBA" id="ARBA00001917"/>
    </source>
</evidence>
<evidence type="ECO:0000256" key="2">
    <source>
        <dbReference type="ARBA" id="ARBA00022630"/>
    </source>
</evidence>
<dbReference type="Gene3D" id="2.30.110.10">
    <property type="entry name" value="Electron Transport, Fmn-binding Protein, Chain A"/>
    <property type="match status" value="1"/>
</dbReference>
<accession>A0A1V6CDS0</accession>
<dbReference type="GO" id="GO:0016646">
    <property type="term" value="F:oxidoreductase activity, acting on the CH-NH group of donors, NAD or NADP as acceptor"/>
    <property type="evidence" value="ECO:0007669"/>
    <property type="project" value="UniProtKB-ARBA"/>
</dbReference>
<protein>
    <submittedName>
        <fullName evidence="6">Flavin reductase like domain protein</fullName>
    </submittedName>
</protein>
<name>A0A1V6CDS0_UNCT6</name>
<dbReference type="GO" id="GO:0010181">
    <property type="term" value="F:FMN binding"/>
    <property type="evidence" value="ECO:0007669"/>
    <property type="project" value="InterPro"/>
</dbReference>
<dbReference type="Proteomes" id="UP000485562">
    <property type="component" value="Unassembled WGS sequence"/>
</dbReference>
<dbReference type="EMBL" id="MWDQ01000024">
    <property type="protein sequence ID" value="OQB75045.1"/>
    <property type="molecule type" value="Genomic_DNA"/>
</dbReference>
<dbReference type="AlphaFoldDB" id="A0A1V6CDS0"/>
<evidence type="ECO:0000313" key="6">
    <source>
        <dbReference type="EMBL" id="OQB75045.1"/>
    </source>
</evidence>
<keyword evidence="2" id="KW-0285">Flavoprotein</keyword>
<comment type="caution">
    <text evidence="6">The sequence shown here is derived from an EMBL/GenBank/DDBJ whole genome shotgun (WGS) entry which is preliminary data.</text>
</comment>
<dbReference type="Pfam" id="PF01613">
    <property type="entry name" value="Flavin_Reduct"/>
    <property type="match status" value="1"/>
</dbReference>
<evidence type="ECO:0000256" key="3">
    <source>
        <dbReference type="ARBA" id="ARBA00022643"/>
    </source>
</evidence>
<dbReference type="PANTHER" id="PTHR33798:SF5">
    <property type="entry name" value="FLAVIN REDUCTASE LIKE DOMAIN-CONTAINING PROTEIN"/>
    <property type="match status" value="1"/>
</dbReference>
<feature type="domain" description="Flavin reductase like" evidence="5">
    <location>
        <begin position="13"/>
        <end position="150"/>
    </location>
</feature>
<evidence type="ECO:0000259" key="5">
    <source>
        <dbReference type="SMART" id="SM00903"/>
    </source>
</evidence>
<dbReference type="SUPFAM" id="SSF50475">
    <property type="entry name" value="FMN-binding split barrel"/>
    <property type="match status" value="1"/>
</dbReference>